<gene>
    <name evidence="1" type="ORF">EV645_0178</name>
</gene>
<dbReference type="EMBL" id="SHKR01000001">
    <property type="protein sequence ID" value="RZU24535.1"/>
    <property type="molecule type" value="Genomic_DNA"/>
</dbReference>
<evidence type="ECO:0000313" key="1">
    <source>
        <dbReference type="EMBL" id="RZU24535.1"/>
    </source>
</evidence>
<dbReference type="AlphaFoldDB" id="A0A4Q7XNA1"/>
<protein>
    <recommendedName>
        <fullName evidence="3">Nucleotidyltransferase domain-containing protein</fullName>
    </recommendedName>
</protein>
<dbReference type="RefSeq" id="WP_130438672.1">
    <property type="nucleotide sequence ID" value="NZ_SHKR01000001.1"/>
</dbReference>
<reference evidence="1 2" key="1">
    <citation type="journal article" date="2015" name="Stand. Genomic Sci.">
        <title>Genomic Encyclopedia of Bacterial and Archaeal Type Strains, Phase III: the genomes of soil and plant-associated and newly described type strains.</title>
        <authorList>
            <person name="Whitman W.B."/>
            <person name="Woyke T."/>
            <person name="Klenk H.P."/>
            <person name="Zhou Y."/>
            <person name="Lilburn T.G."/>
            <person name="Beck B.J."/>
            <person name="De Vos P."/>
            <person name="Vandamme P."/>
            <person name="Eisen J.A."/>
            <person name="Garrity G."/>
            <person name="Hugenholtz P."/>
            <person name="Kyrpides N.C."/>
        </authorList>
    </citation>
    <scope>NUCLEOTIDE SEQUENCE [LARGE SCALE GENOMIC DNA]</scope>
    <source>
        <strain evidence="1 2">VKM Ac-2540</strain>
    </source>
</reference>
<evidence type="ECO:0008006" key="3">
    <source>
        <dbReference type="Google" id="ProtNLM"/>
    </source>
</evidence>
<accession>A0A4Q7XNA1</accession>
<dbReference type="CDD" id="cd05403">
    <property type="entry name" value="NT_KNTase_like"/>
    <property type="match status" value="1"/>
</dbReference>
<dbReference type="SUPFAM" id="SSF81301">
    <property type="entry name" value="Nucleotidyltransferase"/>
    <property type="match status" value="1"/>
</dbReference>
<evidence type="ECO:0000313" key="2">
    <source>
        <dbReference type="Proteomes" id="UP000292027"/>
    </source>
</evidence>
<organism evidence="1 2">
    <name type="scientific">Kribbella rubisoli</name>
    <dbReference type="NCBI Taxonomy" id="3075929"/>
    <lineage>
        <taxon>Bacteria</taxon>
        <taxon>Bacillati</taxon>
        <taxon>Actinomycetota</taxon>
        <taxon>Actinomycetes</taxon>
        <taxon>Propionibacteriales</taxon>
        <taxon>Kribbellaceae</taxon>
        <taxon>Kribbella</taxon>
    </lineage>
</organism>
<keyword evidence="2" id="KW-1185">Reference proteome</keyword>
<comment type="caution">
    <text evidence="1">The sequence shown here is derived from an EMBL/GenBank/DDBJ whole genome shotgun (WGS) entry which is preliminary data.</text>
</comment>
<dbReference type="Proteomes" id="UP000292027">
    <property type="component" value="Unassembled WGS sequence"/>
</dbReference>
<name>A0A4Q7XNA1_9ACTN</name>
<dbReference type="InterPro" id="IPR043519">
    <property type="entry name" value="NT_sf"/>
</dbReference>
<dbReference type="OrthoDB" id="4863277at2"/>
<sequence length="290" mass="32520">MVTDAARWRRRTVRPVLDWYAAVEGVDAVMLGGSTARGDADRWSDVEVGVFWRRPPTPAERLAVAGVAEVRVVNVDGPPWDDHLYLGAPRPDGLMVEVAHTLTQTVENALDDLLVAGTPDGQVMQLALGILDGREVIGPRAELVARWQERVATYPRGLALAVVRYNGNIEKFWRWQMLYERDNPLLVAREFVRMTNQLLNVLHALNGRYSGHVLAFKRLDAMERDLPLAPPSLAARVRAVFTRPAPEGAQTLHDLIEETYDLVERHLPEVDVDALRATFRSNRKPLESAD</sequence>
<proteinExistence type="predicted"/>
<dbReference type="Gene3D" id="3.30.460.10">
    <property type="entry name" value="Beta Polymerase, domain 2"/>
    <property type="match status" value="1"/>
</dbReference>